<dbReference type="PROSITE" id="PS50828">
    <property type="entry name" value="SMR"/>
    <property type="match status" value="1"/>
</dbReference>
<evidence type="ECO:0000313" key="11">
    <source>
        <dbReference type="Proteomes" id="UP001187192"/>
    </source>
</evidence>
<dbReference type="Gene3D" id="3.30.1370.110">
    <property type="match status" value="1"/>
</dbReference>
<keyword evidence="5" id="KW-0694">RNA-binding</keyword>
<dbReference type="SUPFAM" id="SSF52540">
    <property type="entry name" value="P-loop containing nucleoside triphosphate hydrolases"/>
    <property type="match status" value="1"/>
</dbReference>
<dbReference type="PANTHER" id="PTHR48466">
    <property type="entry name" value="OS10G0509000 PROTEIN-RELATED"/>
    <property type="match status" value="1"/>
</dbReference>
<keyword evidence="6" id="KW-0238">DNA-binding</keyword>
<dbReference type="GO" id="GO:0016887">
    <property type="term" value="F:ATP hydrolysis activity"/>
    <property type="evidence" value="ECO:0007669"/>
    <property type="project" value="InterPro"/>
</dbReference>
<evidence type="ECO:0000256" key="1">
    <source>
        <dbReference type="ARBA" id="ARBA00022730"/>
    </source>
</evidence>
<dbReference type="SUPFAM" id="SSF48334">
    <property type="entry name" value="DNA repair protein MutS, domain III"/>
    <property type="match status" value="1"/>
</dbReference>
<feature type="compositionally biased region" description="Basic and acidic residues" evidence="8">
    <location>
        <begin position="811"/>
        <end position="822"/>
    </location>
</feature>
<dbReference type="Proteomes" id="UP001187192">
    <property type="component" value="Unassembled WGS sequence"/>
</dbReference>
<keyword evidence="3" id="KW-0378">Hydrolase</keyword>
<evidence type="ECO:0000256" key="5">
    <source>
        <dbReference type="ARBA" id="ARBA00022884"/>
    </source>
</evidence>
<dbReference type="GO" id="GO:0006298">
    <property type="term" value="P:mismatch repair"/>
    <property type="evidence" value="ECO:0007669"/>
    <property type="project" value="InterPro"/>
</dbReference>
<dbReference type="InterPro" id="IPR036063">
    <property type="entry name" value="Smr_dom_sf"/>
</dbReference>
<dbReference type="GO" id="GO:0045910">
    <property type="term" value="P:negative regulation of DNA recombination"/>
    <property type="evidence" value="ECO:0007669"/>
    <property type="project" value="InterPro"/>
</dbReference>
<dbReference type="InterPro" id="IPR000432">
    <property type="entry name" value="DNA_mismatch_repair_MutS_C"/>
</dbReference>
<accession>A0AA88A7N4</accession>
<dbReference type="PANTHER" id="PTHR48466:SF1">
    <property type="entry name" value="SMR DOMAIN-CONTAINING PROTEIN"/>
    <property type="match status" value="1"/>
</dbReference>
<evidence type="ECO:0000259" key="9">
    <source>
        <dbReference type="PROSITE" id="PS50828"/>
    </source>
</evidence>
<name>A0AA88A7N4_FICCA</name>
<dbReference type="PIRSF" id="PIRSF005814">
    <property type="entry name" value="MutS_YshD"/>
    <property type="match status" value="1"/>
</dbReference>
<dbReference type="FunFam" id="3.40.50.300:FF:001814">
    <property type="entry name" value="DNA mismatch repair protein MutS type 2"/>
    <property type="match status" value="1"/>
</dbReference>
<organism evidence="10 11">
    <name type="scientific">Ficus carica</name>
    <name type="common">Common fig</name>
    <dbReference type="NCBI Taxonomy" id="3494"/>
    <lineage>
        <taxon>Eukaryota</taxon>
        <taxon>Viridiplantae</taxon>
        <taxon>Streptophyta</taxon>
        <taxon>Embryophyta</taxon>
        <taxon>Tracheophyta</taxon>
        <taxon>Spermatophyta</taxon>
        <taxon>Magnoliopsida</taxon>
        <taxon>eudicotyledons</taxon>
        <taxon>Gunneridae</taxon>
        <taxon>Pentapetalae</taxon>
        <taxon>rosids</taxon>
        <taxon>fabids</taxon>
        <taxon>Rosales</taxon>
        <taxon>Moraceae</taxon>
        <taxon>Ficeae</taxon>
        <taxon>Ficus</taxon>
    </lineage>
</organism>
<dbReference type="AlphaFoldDB" id="A0AA88A7N4"/>
<dbReference type="SMART" id="SM00534">
    <property type="entry name" value="MUTSac"/>
    <property type="match status" value="1"/>
</dbReference>
<reference evidence="10" key="1">
    <citation type="submission" date="2023-07" db="EMBL/GenBank/DDBJ databases">
        <title>draft genome sequence of fig (Ficus carica).</title>
        <authorList>
            <person name="Takahashi T."/>
            <person name="Nishimura K."/>
        </authorList>
    </citation>
    <scope>NUCLEOTIDE SEQUENCE</scope>
</reference>
<dbReference type="GO" id="GO:0004519">
    <property type="term" value="F:endonuclease activity"/>
    <property type="evidence" value="ECO:0007669"/>
    <property type="project" value="UniProtKB-KW"/>
</dbReference>
<dbReference type="InterPro" id="IPR005747">
    <property type="entry name" value="MutS2"/>
</dbReference>
<keyword evidence="2" id="KW-0547">Nucleotide-binding</keyword>
<evidence type="ECO:0000256" key="7">
    <source>
        <dbReference type="SAM" id="Coils"/>
    </source>
</evidence>
<evidence type="ECO:0000256" key="8">
    <source>
        <dbReference type="SAM" id="MobiDB-lite"/>
    </source>
</evidence>
<dbReference type="GO" id="GO:0140664">
    <property type="term" value="F:ATP-dependent DNA damage sensor activity"/>
    <property type="evidence" value="ECO:0007669"/>
    <property type="project" value="InterPro"/>
</dbReference>
<comment type="caution">
    <text evidence="10">The sequence shown here is derived from an EMBL/GenBank/DDBJ whole genome shotgun (WGS) entry which is preliminary data.</text>
</comment>
<proteinExistence type="predicted"/>
<feature type="region of interest" description="Disordered" evidence="8">
    <location>
        <begin position="785"/>
        <end position="825"/>
    </location>
</feature>
<evidence type="ECO:0000256" key="3">
    <source>
        <dbReference type="ARBA" id="ARBA00022801"/>
    </source>
</evidence>
<keyword evidence="7" id="KW-0175">Coiled coil</keyword>
<sequence length="907" mass="100009">MQLANLSSFSVPKSPHLFPRAAVKPPSHRLTLSPTTTTTTAATSLQADTLELLEWRSVCNQLSAFTSTSMGFSTAQSASIPFGRSRSDSQKLLDQTSAAAAAVEAVGSWPSDFSRIEDVSGIVNSAASGELLTIKELCAIRRTLVAARALSEKLKELASSEDCRERYLAILDLLQNCDFQLELEQKIGFCVDCNLSIILDRASDDLEIIRSERKRNMENLEALLKGVSSRIFQAGGIDTPLVTNRRSRMCVAVRASHRHLVSDGVVLDVSGSGATYFVEPKEVVELNNMEVRLSNAEKAEEIAILSLLTSEVAKSKGAMEYLLDRVLQVDLAFARAGHAVWMNAVCPSFTTKFSEDLDSDSSDYSTFVNIDGIQHPLLLESSLRSLLDIRMRNSSDGVSDSLDGGSDHPVPLDIKIGHGTRVVVISGPNTGGKTASMKTLGLASLMSKAGMFLPAKNNPKLPWFNLVLADIGDHQSLEQNLSTFSGHMSRIRNILEVASEESLVLIDEIGGGTDPSEGLALSTSILQYLKDRVNLAVVTTHYTDLSRLKEKDNRFENAAMEFSLETLRPTYQILWGSSGDSNALSIARTIGFDQTIIENAQKWREKLVPEQQLERKGLLYQSLKEERDRLEAQAKKAASLSAEVLELYREIQNEAEDLDKRETALMVKETILVEQEVKTAKSRMETVLQEFENKLRTANTDQFNALLRESESAISSILEAHSPWYGFSSRETDSNSYTPQIGEQVHLKGLRGKLATVVEATVDDETVLVQYGKIKVRVKKSDIQPIPGSKKKAATSSTSRWKQQLQQSREFQSKKGDSKGEEVSFGPVVQTSRNTVDLRGMRVEEASYNLEMAIAERESGSVIFVIHGMGTGAVKERALEMLRNHPRVANYEQESSMNYGCTIAYIN</sequence>
<feature type="compositionally biased region" description="Polar residues" evidence="8">
    <location>
        <begin position="800"/>
        <end position="810"/>
    </location>
</feature>
<feature type="domain" description="Smr" evidence="9">
    <location>
        <begin position="836"/>
        <end position="907"/>
    </location>
</feature>
<dbReference type="Gene3D" id="3.40.50.300">
    <property type="entry name" value="P-loop containing nucleotide triphosphate hydrolases"/>
    <property type="match status" value="1"/>
</dbReference>
<dbReference type="EMBL" id="BTGU01000035">
    <property type="protein sequence ID" value="GMN50819.1"/>
    <property type="molecule type" value="Genomic_DNA"/>
</dbReference>
<dbReference type="SMART" id="SM00463">
    <property type="entry name" value="SMR"/>
    <property type="match status" value="1"/>
</dbReference>
<dbReference type="NCBIfam" id="TIGR01069">
    <property type="entry name" value="mutS2"/>
    <property type="match status" value="1"/>
</dbReference>
<keyword evidence="11" id="KW-1185">Reference proteome</keyword>
<feature type="coiled-coil region" evidence="7">
    <location>
        <begin position="613"/>
        <end position="701"/>
    </location>
</feature>
<dbReference type="Pfam" id="PF01713">
    <property type="entry name" value="Smr"/>
    <property type="match status" value="1"/>
</dbReference>
<dbReference type="InterPro" id="IPR045076">
    <property type="entry name" value="MutS"/>
</dbReference>
<dbReference type="SMART" id="SM00533">
    <property type="entry name" value="MUTSd"/>
    <property type="match status" value="1"/>
</dbReference>
<dbReference type="GO" id="GO:0030983">
    <property type="term" value="F:mismatched DNA binding"/>
    <property type="evidence" value="ECO:0007669"/>
    <property type="project" value="InterPro"/>
</dbReference>
<protein>
    <recommendedName>
        <fullName evidence="9">Smr domain-containing protein</fullName>
    </recommendedName>
</protein>
<dbReference type="Pfam" id="PF20297">
    <property type="entry name" value="MSSS"/>
    <property type="match status" value="1"/>
</dbReference>
<keyword evidence="4" id="KW-0067">ATP-binding</keyword>
<dbReference type="InterPro" id="IPR027417">
    <property type="entry name" value="P-loop_NTPase"/>
</dbReference>
<dbReference type="Pfam" id="PF00488">
    <property type="entry name" value="MutS_V"/>
    <property type="match status" value="1"/>
</dbReference>
<dbReference type="GO" id="GO:0019843">
    <property type="term" value="F:rRNA binding"/>
    <property type="evidence" value="ECO:0007669"/>
    <property type="project" value="UniProtKB-KW"/>
</dbReference>
<evidence type="ECO:0000313" key="10">
    <source>
        <dbReference type="EMBL" id="GMN50819.1"/>
    </source>
</evidence>
<evidence type="ECO:0000256" key="6">
    <source>
        <dbReference type="ARBA" id="ARBA00023125"/>
    </source>
</evidence>
<keyword evidence="1" id="KW-0699">rRNA-binding</keyword>
<dbReference type="InterPro" id="IPR002625">
    <property type="entry name" value="Smr_dom"/>
</dbReference>
<dbReference type="InterPro" id="IPR046893">
    <property type="entry name" value="MSSS"/>
</dbReference>
<evidence type="ECO:0000256" key="4">
    <source>
        <dbReference type="ARBA" id="ARBA00022840"/>
    </source>
</evidence>
<evidence type="ECO:0000256" key="2">
    <source>
        <dbReference type="ARBA" id="ARBA00022741"/>
    </source>
</evidence>
<dbReference type="InterPro" id="IPR036187">
    <property type="entry name" value="DNA_mismatch_repair_MutS_sf"/>
</dbReference>
<gene>
    <name evidence="10" type="ORF">TIFTF001_019971</name>
</gene>
<dbReference type="InterPro" id="IPR007696">
    <property type="entry name" value="DNA_mismatch_repair_MutS_core"/>
</dbReference>
<dbReference type="GO" id="GO:0005524">
    <property type="term" value="F:ATP binding"/>
    <property type="evidence" value="ECO:0007669"/>
    <property type="project" value="UniProtKB-KW"/>
</dbReference>
<dbReference type="SUPFAM" id="SSF160443">
    <property type="entry name" value="SMR domain-like"/>
    <property type="match status" value="1"/>
</dbReference>